<protein>
    <submittedName>
        <fullName evidence="1">Uncharacterized protein</fullName>
    </submittedName>
</protein>
<reference evidence="2" key="1">
    <citation type="journal article" date="2015" name="Nat. Genet.">
        <title>The genome and transcriptome of the zoonotic hookworm Ancylostoma ceylanicum identify infection-specific gene families.</title>
        <authorList>
            <person name="Schwarz E.M."/>
            <person name="Hu Y."/>
            <person name="Antoshechkin I."/>
            <person name="Miller M.M."/>
            <person name="Sternberg P.W."/>
            <person name="Aroian R.V."/>
        </authorList>
    </citation>
    <scope>NUCLEOTIDE SEQUENCE</scope>
    <source>
        <strain evidence="2">HY135</strain>
    </source>
</reference>
<dbReference type="EMBL" id="JARK01001345">
    <property type="protein sequence ID" value="EYC27618.1"/>
    <property type="molecule type" value="Genomic_DNA"/>
</dbReference>
<evidence type="ECO:0000313" key="1">
    <source>
        <dbReference type="EMBL" id="EYC27618.1"/>
    </source>
</evidence>
<evidence type="ECO:0000313" key="2">
    <source>
        <dbReference type="Proteomes" id="UP000024635"/>
    </source>
</evidence>
<dbReference type="Proteomes" id="UP000024635">
    <property type="component" value="Unassembled WGS sequence"/>
</dbReference>
<name>A0A016VLJ8_9BILA</name>
<proteinExistence type="predicted"/>
<dbReference type="AlphaFoldDB" id="A0A016VLJ8"/>
<comment type="caution">
    <text evidence="1">The sequence shown here is derived from an EMBL/GenBank/DDBJ whole genome shotgun (WGS) entry which is preliminary data.</text>
</comment>
<gene>
    <name evidence="1" type="primary">Acey_s0009.g827</name>
    <name evidence="1" type="ORF">Y032_0009g827</name>
</gene>
<organism evidence="1 2">
    <name type="scientific">Ancylostoma ceylanicum</name>
    <dbReference type="NCBI Taxonomy" id="53326"/>
    <lineage>
        <taxon>Eukaryota</taxon>
        <taxon>Metazoa</taxon>
        <taxon>Ecdysozoa</taxon>
        <taxon>Nematoda</taxon>
        <taxon>Chromadorea</taxon>
        <taxon>Rhabditida</taxon>
        <taxon>Rhabditina</taxon>
        <taxon>Rhabditomorpha</taxon>
        <taxon>Strongyloidea</taxon>
        <taxon>Ancylostomatidae</taxon>
        <taxon>Ancylostomatinae</taxon>
        <taxon>Ancylostoma</taxon>
    </lineage>
</organism>
<sequence>MTSMAISSHLLSLAARPFQACNRDALMNRPITAQQRTSCHAAPPWFQNKRRGRAACCPSPRKAHRHRRLLYITIQ</sequence>
<accession>A0A016VLJ8</accession>
<keyword evidence="2" id="KW-1185">Reference proteome</keyword>